<name>A0ABS6LCX3_9GAMM</name>
<comment type="caution">
    <text evidence="2">The sequence shown here is derived from an EMBL/GenBank/DDBJ whole genome shotgun (WGS) entry which is preliminary data.</text>
</comment>
<evidence type="ECO:0000256" key="1">
    <source>
        <dbReference type="SAM" id="SignalP"/>
    </source>
</evidence>
<feature type="chain" id="PRO_5046739578" evidence="1">
    <location>
        <begin position="24"/>
        <end position="102"/>
    </location>
</feature>
<feature type="signal peptide" evidence="1">
    <location>
        <begin position="1"/>
        <end position="23"/>
    </location>
</feature>
<accession>A0ABS6LCX3</accession>
<organism evidence="2 3">
    <name type="scientific">Rahnella ecdela</name>
    <dbReference type="NCBI Taxonomy" id="2816250"/>
    <lineage>
        <taxon>Bacteria</taxon>
        <taxon>Pseudomonadati</taxon>
        <taxon>Pseudomonadota</taxon>
        <taxon>Gammaproteobacteria</taxon>
        <taxon>Enterobacterales</taxon>
        <taxon>Yersiniaceae</taxon>
        <taxon>Rahnella</taxon>
    </lineage>
</organism>
<evidence type="ECO:0000313" key="2">
    <source>
        <dbReference type="EMBL" id="MBU9844715.1"/>
    </source>
</evidence>
<evidence type="ECO:0000313" key="3">
    <source>
        <dbReference type="Proteomes" id="UP000739284"/>
    </source>
</evidence>
<dbReference type="Proteomes" id="UP000739284">
    <property type="component" value="Unassembled WGS sequence"/>
</dbReference>
<reference evidence="2 3" key="1">
    <citation type="submission" date="2021-03" db="EMBL/GenBank/DDBJ databases">
        <title>Five novel Rahnella species.</title>
        <authorList>
            <person name="Brady C."/>
            <person name="Asselin J."/>
            <person name="Beer S."/>
            <person name="Bruberg M.B."/>
            <person name="Crampton B."/>
            <person name="Venter S."/>
            <person name="Arnold D."/>
            <person name="Denman S."/>
        </authorList>
    </citation>
    <scope>NUCLEOTIDE SEQUENCE [LARGE SCALE GENOMIC DNA]</scope>
    <source>
        <strain evidence="2 3">FRB 231</strain>
    </source>
</reference>
<proteinExistence type="predicted"/>
<dbReference type="EMBL" id="JAFMOY010000116">
    <property type="protein sequence ID" value="MBU9844715.1"/>
    <property type="molecule type" value="Genomic_DNA"/>
</dbReference>
<protein>
    <submittedName>
        <fullName evidence="2">Type 1 fimbrial protein</fullName>
    </submittedName>
</protein>
<keyword evidence="1" id="KW-0732">Signal</keyword>
<sequence>MNRVKWMLFLGVMASGMASNSFAASSGTIHFYGAIVEEGCSFVNGGNKVTSNCERGANKLTQVHTIAPGASSAFSLPLSMGQVTTEHVNNNPHLAIMTVNYN</sequence>
<keyword evidence="3" id="KW-1185">Reference proteome</keyword>
<dbReference type="RefSeq" id="WP_217148549.1">
    <property type="nucleotide sequence ID" value="NZ_JAFMOY010000116.1"/>
</dbReference>
<gene>
    <name evidence="2" type="ORF">J1784_06800</name>
</gene>